<organism evidence="1 2">
    <name type="scientific">Mycetohabitans endofungorum</name>
    <dbReference type="NCBI Taxonomy" id="417203"/>
    <lineage>
        <taxon>Bacteria</taxon>
        <taxon>Pseudomonadati</taxon>
        <taxon>Pseudomonadota</taxon>
        <taxon>Betaproteobacteria</taxon>
        <taxon>Burkholderiales</taxon>
        <taxon>Burkholderiaceae</taxon>
        <taxon>Mycetohabitans</taxon>
    </lineage>
</organism>
<comment type="caution">
    <text evidence="1">The sequence shown here is derived from an EMBL/GenBank/DDBJ whole genome shotgun (WGS) entry which is preliminary data.</text>
</comment>
<proteinExistence type="predicted"/>
<sequence>MSSQASVLHRCLLPGRLTRRVAIVLLMAAALMGVPAMAQRQPDALGASQPARWITVWAVAPQAVVQHPQTPSFNRAPDVAGRTVRQIVYSRMASGAVRVRLSNVYGTRPMRIGRTAIALAAGGGAVRAGTLREVTFGRHVAATIAPGGTLISDPVHIAMRPGEPVAISVYVDAGVPPPIPWWPSAIRSPTACARR</sequence>
<dbReference type="Proteomes" id="UP000243096">
    <property type="component" value="Unassembled WGS sequence"/>
</dbReference>
<gene>
    <name evidence="1" type="ORF">B0O95_111107</name>
</gene>
<name>A0A2P5K8J2_9BURK</name>
<protein>
    <submittedName>
        <fullName evidence="1">Uncharacterized protein</fullName>
    </submittedName>
</protein>
<dbReference type="InterPro" id="IPR053140">
    <property type="entry name" value="GDSL_Rv0518-like"/>
</dbReference>
<dbReference type="PANTHER" id="PTHR43784">
    <property type="entry name" value="GDSL-LIKE LIPASE/ACYLHYDROLASE, PUTATIVE (AFU_ORTHOLOGUE AFUA_2G00820)-RELATED"/>
    <property type="match status" value="1"/>
</dbReference>
<evidence type="ECO:0000313" key="2">
    <source>
        <dbReference type="Proteomes" id="UP000243096"/>
    </source>
</evidence>
<evidence type="ECO:0000313" key="1">
    <source>
        <dbReference type="EMBL" id="PPB83047.1"/>
    </source>
</evidence>
<dbReference type="PANTHER" id="PTHR43784:SF2">
    <property type="entry name" value="GDSL-LIKE LIPASE_ACYLHYDROLASE, PUTATIVE (AFU_ORTHOLOGUE AFUA_2G00820)-RELATED"/>
    <property type="match status" value="1"/>
</dbReference>
<keyword evidence="2" id="KW-1185">Reference proteome</keyword>
<accession>A0A2P5K8J2</accession>
<reference evidence="1 2" key="1">
    <citation type="submission" date="2018-01" db="EMBL/GenBank/DDBJ databases">
        <title>Genomic Encyclopedia of Type Strains, Phase III (KMG-III): the genomes of soil and plant-associated and newly described type strains.</title>
        <authorList>
            <person name="Whitman W."/>
        </authorList>
    </citation>
    <scope>NUCLEOTIDE SEQUENCE [LARGE SCALE GENOMIC DNA]</scope>
    <source>
        <strain evidence="1 2">HKI456</strain>
    </source>
</reference>
<dbReference type="EMBL" id="PRDW01000011">
    <property type="protein sequence ID" value="PPB83047.1"/>
    <property type="molecule type" value="Genomic_DNA"/>
</dbReference>
<dbReference type="AlphaFoldDB" id="A0A2P5K8J2"/>